<dbReference type="PROSITE" id="PS50893">
    <property type="entry name" value="ABC_TRANSPORTER_2"/>
    <property type="match status" value="1"/>
</dbReference>
<keyword evidence="5 7" id="KW-1133">Transmembrane helix</keyword>
<evidence type="ECO:0000313" key="10">
    <source>
        <dbReference type="EMBL" id="MBF4807534.1"/>
    </source>
</evidence>
<dbReference type="AlphaFoldDB" id="A0A930VX95"/>
<evidence type="ECO:0000256" key="7">
    <source>
        <dbReference type="SAM" id="Phobius"/>
    </source>
</evidence>
<feature type="transmembrane region" description="Helical" evidence="7">
    <location>
        <begin position="140"/>
        <end position="158"/>
    </location>
</feature>
<feature type="transmembrane region" description="Helical" evidence="7">
    <location>
        <begin position="62"/>
        <end position="81"/>
    </location>
</feature>
<accession>A0A930VX95</accession>
<feature type="transmembrane region" description="Helical" evidence="7">
    <location>
        <begin position="24"/>
        <end position="50"/>
    </location>
</feature>
<proteinExistence type="predicted"/>
<dbReference type="Pfam" id="PF00005">
    <property type="entry name" value="ABC_tran"/>
    <property type="match status" value="1"/>
</dbReference>
<dbReference type="InterPro" id="IPR027417">
    <property type="entry name" value="P-loop_NTPase"/>
</dbReference>
<reference evidence="10" key="1">
    <citation type="submission" date="2020-04" db="EMBL/GenBank/DDBJ databases">
        <title>Deep metagenomics examines the oral microbiome during advanced dental caries in children, revealing novel taxa and co-occurrences with host molecules.</title>
        <authorList>
            <person name="Baker J.L."/>
            <person name="Morton J.T."/>
            <person name="Dinis M."/>
            <person name="Alvarez R."/>
            <person name="Tran N.C."/>
            <person name="Knight R."/>
            <person name="Edlund A."/>
        </authorList>
    </citation>
    <scope>NUCLEOTIDE SEQUENCE</scope>
    <source>
        <strain evidence="10">JCVI_38_bin.5</strain>
    </source>
</reference>
<dbReference type="SMART" id="SM00382">
    <property type="entry name" value="AAA"/>
    <property type="match status" value="1"/>
</dbReference>
<dbReference type="SUPFAM" id="SSF90123">
    <property type="entry name" value="ABC transporter transmembrane region"/>
    <property type="match status" value="1"/>
</dbReference>
<dbReference type="InterPro" id="IPR039421">
    <property type="entry name" value="Type_1_exporter"/>
</dbReference>
<dbReference type="InterPro" id="IPR011527">
    <property type="entry name" value="ABC1_TM_dom"/>
</dbReference>
<dbReference type="Pfam" id="PF00664">
    <property type="entry name" value="ABC_membrane"/>
    <property type="match status" value="1"/>
</dbReference>
<dbReference type="CDD" id="cd07346">
    <property type="entry name" value="ABC_6TM_exporters"/>
    <property type="match status" value="1"/>
</dbReference>
<dbReference type="Gene3D" id="3.40.50.300">
    <property type="entry name" value="P-loop containing nucleotide triphosphate hydrolases"/>
    <property type="match status" value="1"/>
</dbReference>
<feature type="domain" description="ABC transporter" evidence="8">
    <location>
        <begin position="340"/>
        <end position="572"/>
    </location>
</feature>
<comment type="subcellular location">
    <subcellularLocation>
        <location evidence="1">Cell membrane</location>
        <topology evidence="1">Multi-pass membrane protein</topology>
    </subcellularLocation>
</comment>
<organism evidence="10 11">
    <name type="scientific">Lancefieldella rimae</name>
    <dbReference type="NCBI Taxonomy" id="1383"/>
    <lineage>
        <taxon>Bacteria</taxon>
        <taxon>Bacillati</taxon>
        <taxon>Actinomycetota</taxon>
        <taxon>Coriobacteriia</taxon>
        <taxon>Coriobacteriales</taxon>
        <taxon>Atopobiaceae</taxon>
        <taxon>Lancefieldella</taxon>
    </lineage>
</organism>
<dbReference type="GO" id="GO:0016887">
    <property type="term" value="F:ATP hydrolysis activity"/>
    <property type="evidence" value="ECO:0007669"/>
    <property type="project" value="InterPro"/>
</dbReference>
<evidence type="ECO:0000256" key="1">
    <source>
        <dbReference type="ARBA" id="ARBA00004651"/>
    </source>
</evidence>
<dbReference type="GO" id="GO:0005886">
    <property type="term" value="C:plasma membrane"/>
    <property type="evidence" value="ECO:0007669"/>
    <property type="project" value="UniProtKB-SubCell"/>
</dbReference>
<dbReference type="InterPro" id="IPR003439">
    <property type="entry name" value="ABC_transporter-like_ATP-bd"/>
</dbReference>
<evidence type="ECO:0000256" key="4">
    <source>
        <dbReference type="ARBA" id="ARBA00022840"/>
    </source>
</evidence>
<dbReference type="Gene3D" id="1.20.1560.10">
    <property type="entry name" value="ABC transporter type 1, transmembrane domain"/>
    <property type="match status" value="1"/>
</dbReference>
<evidence type="ECO:0000256" key="3">
    <source>
        <dbReference type="ARBA" id="ARBA00022741"/>
    </source>
</evidence>
<name>A0A930VX95_9ACTN</name>
<evidence type="ECO:0000256" key="6">
    <source>
        <dbReference type="ARBA" id="ARBA00023136"/>
    </source>
</evidence>
<dbReference type="InterPro" id="IPR036640">
    <property type="entry name" value="ABC1_TM_sf"/>
</dbReference>
<dbReference type="InterPro" id="IPR017871">
    <property type="entry name" value="ABC_transporter-like_CS"/>
</dbReference>
<evidence type="ECO:0000259" key="8">
    <source>
        <dbReference type="PROSITE" id="PS50893"/>
    </source>
</evidence>
<dbReference type="GO" id="GO:0005524">
    <property type="term" value="F:ATP binding"/>
    <property type="evidence" value="ECO:0007669"/>
    <property type="project" value="UniProtKB-KW"/>
</dbReference>
<gene>
    <name evidence="10" type="ORF">HXK26_02400</name>
</gene>
<dbReference type="SUPFAM" id="SSF52540">
    <property type="entry name" value="P-loop containing nucleoside triphosphate hydrolases"/>
    <property type="match status" value="1"/>
</dbReference>
<keyword evidence="4 10" id="KW-0067">ATP-binding</keyword>
<protein>
    <submittedName>
        <fullName evidence="10">ABC transporter ATP-binding protein</fullName>
    </submittedName>
</protein>
<keyword evidence="2 7" id="KW-0812">Transmembrane</keyword>
<evidence type="ECO:0000259" key="9">
    <source>
        <dbReference type="PROSITE" id="PS50929"/>
    </source>
</evidence>
<dbReference type="GO" id="GO:0015421">
    <property type="term" value="F:ABC-type oligopeptide transporter activity"/>
    <property type="evidence" value="ECO:0007669"/>
    <property type="project" value="TreeGrafter"/>
</dbReference>
<sequence length="574" mass="61991">MMEEKKEAIKKELLKSFLKGNKGLFVLNIALNSFSYLSYVLFSVVIALIIDFAVAGNAMGVLWGGIAWAAMSALEAILGIIRSRIHPVFLRRALSQYRAVAFSNLLTKGIGSFAQEGVSQYISALTNDTNTIETTYLDKVFLTIAEVLSCVVAVGILFYQNALLAIMAIVAAFIPLMVTLKTGDTLAQKQHEASNQFDTFVAQVSDLLSGFPLIKSFSIEKESQGLFDTSNNKLEEVKQSRTQTEKLIMVMSSVTMGLSQMFVMVLGAYLCATGNGVTPGGILMAAQLMTWISSPAQDVPPVIAARKSVRELVDKLAEALASHAEKDGVRELPPSLKKGIAFKHVGFSYDVDVPVLSDVSVELPAGSCTALVGASGSGKSTMLSLLMGSHDAYTGEIRYDNIELKDVQKKSLYTNISLVRQDTFLFDATLRDNITMFGTYSDEELKSAVDQAGLTQFVAAHGYAYACGSGGSNLSGGERQRVCIARSLLRGAEVLLLDEATSALDQVTADKITHSVLDLTGTTRVVVTHRLDAAQLKQFDGIVVLRDGSVCEKGTFDELMARDGYFKALYTVGQ</sequence>
<evidence type="ECO:0000256" key="5">
    <source>
        <dbReference type="ARBA" id="ARBA00022989"/>
    </source>
</evidence>
<dbReference type="Proteomes" id="UP000698335">
    <property type="component" value="Unassembled WGS sequence"/>
</dbReference>
<dbReference type="PANTHER" id="PTHR43394">
    <property type="entry name" value="ATP-DEPENDENT PERMEASE MDL1, MITOCHONDRIAL"/>
    <property type="match status" value="1"/>
</dbReference>
<evidence type="ECO:0000256" key="2">
    <source>
        <dbReference type="ARBA" id="ARBA00022692"/>
    </source>
</evidence>
<dbReference type="InterPro" id="IPR003593">
    <property type="entry name" value="AAA+_ATPase"/>
</dbReference>
<evidence type="ECO:0000313" key="11">
    <source>
        <dbReference type="Proteomes" id="UP000698335"/>
    </source>
</evidence>
<keyword evidence="3" id="KW-0547">Nucleotide-binding</keyword>
<feature type="transmembrane region" description="Helical" evidence="7">
    <location>
        <begin position="164"/>
        <end position="180"/>
    </location>
</feature>
<keyword evidence="6 7" id="KW-0472">Membrane</keyword>
<dbReference type="PANTHER" id="PTHR43394:SF1">
    <property type="entry name" value="ATP-BINDING CASSETTE SUB-FAMILY B MEMBER 10, MITOCHONDRIAL"/>
    <property type="match status" value="1"/>
</dbReference>
<dbReference type="EMBL" id="JABZGW010000066">
    <property type="protein sequence ID" value="MBF4807534.1"/>
    <property type="molecule type" value="Genomic_DNA"/>
</dbReference>
<feature type="domain" description="ABC transmembrane type-1" evidence="9">
    <location>
        <begin position="26"/>
        <end position="308"/>
    </location>
</feature>
<comment type="caution">
    <text evidence="10">The sequence shown here is derived from an EMBL/GenBank/DDBJ whole genome shotgun (WGS) entry which is preliminary data.</text>
</comment>
<dbReference type="CDD" id="cd03228">
    <property type="entry name" value="ABCC_MRP_Like"/>
    <property type="match status" value="1"/>
</dbReference>
<feature type="transmembrane region" description="Helical" evidence="7">
    <location>
        <begin position="247"/>
        <end position="270"/>
    </location>
</feature>
<dbReference type="PROSITE" id="PS00211">
    <property type="entry name" value="ABC_TRANSPORTER_1"/>
    <property type="match status" value="1"/>
</dbReference>
<dbReference type="PROSITE" id="PS50929">
    <property type="entry name" value="ABC_TM1F"/>
    <property type="match status" value="1"/>
</dbReference>